<evidence type="ECO:0000256" key="3">
    <source>
        <dbReference type="ARBA" id="ARBA00022737"/>
    </source>
</evidence>
<evidence type="ECO:0000313" key="12">
    <source>
        <dbReference type="Proteomes" id="UP000095767"/>
    </source>
</evidence>
<dbReference type="InterPro" id="IPR044974">
    <property type="entry name" value="Disease_R_plants"/>
</dbReference>
<evidence type="ECO:0000256" key="5">
    <source>
        <dbReference type="ARBA" id="ARBA00022821"/>
    </source>
</evidence>
<dbReference type="PANTHER" id="PTHR23155">
    <property type="entry name" value="DISEASE RESISTANCE PROTEIN RP"/>
    <property type="match status" value="1"/>
</dbReference>
<name>A0A1E5VZF6_9POAL</name>
<dbReference type="Pfam" id="PF23598">
    <property type="entry name" value="LRR_14"/>
    <property type="match status" value="1"/>
</dbReference>
<dbReference type="InterPro" id="IPR032675">
    <property type="entry name" value="LRR_dom_sf"/>
</dbReference>
<dbReference type="InterPro" id="IPR027417">
    <property type="entry name" value="P-loop_NTPase"/>
</dbReference>
<evidence type="ECO:0000259" key="10">
    <source>
        <dbReference type="SMART" id="SM00382"/>
    </source>
</evidence>
<keyword evidence="9" id="KW-1133">Transmembrane helix</keyword>
<dbReference type="GO" id="GO:0002758">
    <property type="term" value="P:innate immune response-activating signaling pathway"/>
    <property type="evidence" value="ECO:0007669"/>
    <property type="project" value="UniProtKB-ARBA"/>
</dbReference>
<dbReference type="SMART" id="SM00382">
    <property type="entry name" value="AAA"/>
    <property type="match status" value="1"/>
</dbReference>
<keyword evidence="4" id="KW-0547">Nucleotide-binding</keyword>
<dbReference type="InterPro" id="IPR058922">
    <property type="entry name" value="WHD_DRP"/>
</dbReference>
<dbReference type="Gene3D" id="3.40.50.300">
    <property type="entry name" value="P-loop containing nucleotide triphosphate hydrolases"/>
    <property type="match status" value="1"/>
</dbReference>
<comment type="caution">
    <text evidence="11">The sequence shown here is derived from an EMBL/GenBank/DDBJ whole genome shotgun (WGS) entry which is preliminary data.</text>
</comment>
<dbReference type="PANTHER" id="PTHR23155:SF687">
    <property type="entry name" value="OS07G0481400 PROTEIN"/>
    <property type="match status" value="1"/>
</dbReference>
<feature type="compositionally biased region" description="Low complexity" evidence="8">
    <location>
        <begin position="625"/>
        <end position="635"/>
    </location>
</feature>
<sequence>MDVAILQNKIAVENILIVVNLSRIYMNKTLCSGILKVPVLTAIATGVGKILGNVISAEINKQMFFRTEVKRLKVNYEQIMVMIKKAEQTATVLNEETIHWMKRIKDHMYDVDDVVDTWMIKDKKHSTVPGSCETESLQYAFGNCKTIFLKSKMYGAIKVLNEDFDQILKLQLGKMPDDRIIRSYGKAAPDYNADIIGHYVDKDCDSLIKLLINQQNIYRLIAIVGMVGIGKTTLARKIYDNISRRKDEVFDIKIWIRFSKDLSSLIMWSDSRKEDATKAQLQQLGIKIAEKKFFLVIDDVWTENIWETLLEGPLQHGKHGSKVILTTRHKHVAKRIGAGHIHYVKRMNDDDALRLLCQRASINQSDEEELRDIGEQIVKKCDGLPLAIRSIGRTLRGREPTRHDWENACRTAFQDLSPEEQYIINLSFQDLPSYMRQCFLYCSILPEGYSIKKQYITRHWISEGFIEKKRNSTIEEIAEDCFDELIGRGLLQLEVGLYVNSRATMPVIIRSFARDLSDHENFCNELESADNLLEARRVCIVKSTENSNQDTSNIEDDENYDTRAIVEGTVGMNESNHINEEVRNDPNNRSDAIIDVIFANNETNNQIEVAESDENNGEVATLEGSVENNESVSNNCNREDDGNGANNSMSAPYRLGSMTSLRTLILCNSELPKGFLALILKRLKLLRLLDLHKTNIEVLPNTIGRLEHLRYLNISDTKIRKVPETIKSLRMLQYLLLKNCKLTEFPKAIQLLQNLRSIDISGTGLDDARWNFDHMEQLSSIHGFYLKSDSVQKLLNLRFPKTLKSLQIVNLEKAVELPAGSEPPLVKLQLKDLELCYTSDCRPYTSEAELENFERVINRLRPHKRLVSIKIKNYFGVLYPSWISRKALRNLQRLHLQNFLLCEQLPTLRDLPQLKFLTITGFDKLRTLCGDLRTNQTMAFPKLEQLQISNMKKLYSLLDIEGQHLPCLQRISILSCPELTTIPSCLKESMALARFEIDKESRVGIKKMLEAFREGIVFTEGYQRPADETTEMLEAAENSEPVPIARINGASSDGDHVLYEDADTEAGASGNDESIVGANLNADTNDVGPVIADVNEGVLGNGDNMVVPQAGGGEHNLDDVGDRAAPPIQMDGHHLFRYFKREPALLLVVAIISFIVLFAKLLRA</sequence>
<dbReference type="Gene3D" id="3.80.10.10">
    <property type="entry name" value="Ribonuclease Inhibitor"/>
    <property type="match status" value="2"/>
</dbReference>
<keyword evidence="2" id="KW-0433">Leucine-rich repeat</keyword>
<evidence type="ECO:0000256" key="1">
    <source>
        <dbReference type="ARBA" id="ARBA00008894"/>
    </source>
</evidence>
<proteinExistence type="inferred from homology"/>
<reference evidence="11 12" key="1">
    <citation type="submission" date="2016-09" db="EMBL/GenBank/DDBJ databases">
        <title>The draft genome of Dichanthelium oligosanthes: A C3 panicoid grass species.</title>
        <authorList>
            <person name="Studer A.J."/>
            <person name="Schnable J.C."/>
            <person name="Brutnell T.P."/>
        </authorList>
    </citation>
    <scope>NUCLEOTIDE SEQUENCE [LARGE SCALE GENOMIC DNA]</scope>
    <source>
        <strain evidence="12">cv. Kellogg 1175</strain>
        <tissue evidence="11">Leaf</tissue>
    </source>
</reference>
<keyword evidence="12" id="KW-1185">Reference proteome</keyword>
<keyword evidence="5" id="KW-0611">Plant defense</keyword>
<keyword evidence="9" id="KW-0472">Membrane</keyword>
<dbReference type="GO" id="GO:0009626">
    <property type="term" value="P:plant-type hypersensitive response"/>
    <property type="evidence" value="ECO:0007669"/>
    <property type="project" value="UniProtKB-ARBA"/>
</dbReference>
<organism evidence="11 12">
    <name type="scientific">Dichanthelium oligosanthes</name>
    <dbReference type="NCBI Taxonomy" id="888268"/>
    <lineage>
        <taxon>Eukaryota</taxon>
        <taxon>Viridiplantae</taxon>
        <taxon>Streptophyta</taxon>
        <taxon>Embryophyta</taxon>
        <taxon>Tracheophyta</taxon>
        <taxon>Spermatophyta</taxon>
        <taxon>Magnoliopsida</taxon>
        <taxon>Liliopsida</taxon>
        <taxon>Poales</taxon>
        <taxon>Poaceae</taxon>
        <taxon>PACMAD clade</taxon>
        <taxon>Panicoideae</taxon>
        <taxon>Panicodae</taxon>
        <taxon>Paniceae</taxon>
        <taxon>Dichantheliinae</taxon>
        <taxon>Dichanthelium</taxon>
    </lineage>
</organism>
<dbReference type="InterPro" id="IPR002182">
    <property type="entry name" value="NB-ARC"/>
</dbReference>
<comment type="similarity">
    <text evidence="1">Belongs to the disease resistance NB-LRR family.</text>
</comment>
<dbReference type="Gene3D" id="1.10.8.430">
    <property type="entry name" value="Helical domain of apoptotic protease-activating factors"/>
    <property type="match status" value="1"/>
</dbReference>
<feature type="coiled-coil region" evidence="7">
    <location>
        <begin position="69"/>
        <end position="96"/>
    </location>
</feature>
<dbReference type="PRINTS" id="PR00364">
    <property type="entry name" value="DISEASERSIST"/>
</dbReference>
<dbReference type="OrthoDB" id="684902at2759"/>
<feature type="domain" description="AAA+ ATPase" evidence="10">
    <location>
        <begin position="217"/>
        <end position="348"/>
    </location>
</feature>
<evidence type="ECO:0000256" key="4">
    <source>
        <dbReference type="ARBA" id="ARBA00022741"/>
    </source>
</evidence>
<dbReference type="Gene3D" id="1.20.5.4130">
    <property type="match status" value="1"/>
</dbReference>
<evidence type="ECO:0000256" key="8">
    <source>
        <dbReference type="SAM" id="MobiDB-lite"/>
    </source>
</evidence>
<evidence type="ECO:0000256" key="2">
    <source>
        <dbReference type="ARBA" id="ARBA00022614"/>
    </source>
</evidence>
<dbReference type="GO" id="GO:0042742">
    <property type="term" value="P:defense response to bacterium"/>
    <property type="evidence" value="ECO:0007669"/>
    <property type="project" value="UniProtKB-ARBA"/>
</dbReference>
<dbReference type="GO" id="GO:0043531">
    <property type="term" value="F:ADP binding"/>
    <property type="evidence" value="ECO:0007669"/>
    <property type="project" value="InterPro"/>
</dbReference>
<dbReference type="Proteomes" id="UP000095767">
    <property type="component" value="Unassembled WGS sequence"/>
</dbReference>
<dbReference type="EMBL" id="LWDX02025600">
    <property type="protein sequence ID" value="OEL30465.1"/>
    <property type="molecule type" value="Genomic_DNA"/>
</dbReference>
<feature type="region of interest" description="Disordered" evidence="8">
    <location>
        <begin position="624"/>
        <end position="645"/>
    </location>
</feature>
<dbReference type="InterPro" id="IPR003593">
    <property type="entry name" value="AAA+_ATPase"/>
</dbReference>
<dbReference type="InterPro" id="IPR036388">
    <property type="entry name" value="WH-like_DNA-bd_sf"/>
</dbReference>
<keyword evidence="6 7" id="KW-0175">Coiled coil</keyword>
<dbReference type="FunFam" id="1.10.10.10:FF:000322">
    <property type="entry name" value="Probable disease resistance protein At1g63360"/>
    <property type="match status" value="1"/>
</dbReference>
<feature type="transmembrane region" description="Helical" evidence="9">
    <location>
        <begin position="1144"/>
        <end position="1162"/>
    </location>
</feature>
<gene>
    <name evidence="11" type="ORF">BAE44_0008516</name>
</gene>
<evidence type="ECO:0000256" key="6">
    <source>
        <dbReference type="ARBA" id="ARBA00023054"/>
    </source>
</evidence>
<evidence type="ECO:0000313" key="11">
    <source>
        <dbReference type="EMBL" id="OEL30465.1"/>
    </source>
</evidence>
<dbReference type="InterPro" id="IPR041118">
    <property type="entry name" value="Rx_N"/>
</dbReference>
<evidence type="ECO:0000256" key="7">
    <source>
        <dbReference type="SAM" id="Coils"/>
    </source>
</evidence>
<keyword evidence="9" id="KW-0812">Transmembrane</keyword>
<dbReference type="Gene3D" id="1.10.10.10">
    <property type="entry name" value="Winged helix-like DNA-binding domain superfamily/Winged helix DNA-binding domain"/>
    <property type="match status" value="1"/>
</dbReference>
<dbReference type="Pfam" id="PF00931">
    <property type="entry name" value="NB-ARC"/>
    <property type="match status" value="1"/>
</dbReference>
<keyword evidence="3" id="KW-0677">Repeat</keyword>
<dbReference type="SUPFAM" id="SSF52058">
    <property type="entry name" value="L domain-like"/>
    <property type="match status" value="1"/>
</dbReference>
<dbReference type="Pfam" id="PF18052">
    <property type="entry name" value="Rx_N"/>
    <property type="match status" value="1"/>
</dbReference>
<dbReference type="SUPFAM" id="SSF52540">
    <property type="entry name" value="P-loop containing nucleoside triphosphate hydrolases"/>
    <property type="match status" value="1"/>
</dbReference>
<protein>
    <submittedName>
        <fullName evidence="11">Putative disease resistance protein RGA3</fullName>
    </submittedName>
</protein>
<dbReference type="InterPro" id="IPR055414">
    <property type="entry name" value="LRR_R13L4/SHOC2-like"/>
</dbReference>
<evidence type="ECO:0000256" key="9">
    <source>
        <dbReference type="SAM" id="Phobius"/>
    </source>
</evidence>
<accession>A0A1E5VZF6</accession>
<dbReference type="Pfam" id="PF23559">
    <property type="entry name" value="WHD_DRP"/>
    <property type="match status" value="1"/>
</dbReference>
<dbReference type="AlphaFoldDB" id="A0A1E5VZF6"/>
<dbReference type="InterPro" id="IPR042197">
    <property type="entry name" value="Apaf_helical"/>
</dbReference>